<evidence type="ECO:0000256" key="1">
    <source>
        <dbReference type="ARBA" id="ARBA00004651"/>
    </source>
</evidence>
<dbReference type="NCBIfam" id="TIGR04408">
    <property type="entry name" value="LptG_lptG"/>
    <property type="match status" value="1"/>
</dbReference>
<dbReference type="GO" id="GO:0055085">
    <property type="term" value="P:transmembrane transport"/>
    <property type="evidence" value="ECO:0007669"/>
    <property type="project" value="InterPro"/>
</dbReference>
<dbReference type="PANTHER" id="PTHR33529">
    <property type="entry name" value="SLR0882 PROTEIN-RELATED"/>
    <property type="match status" value="1"/>
</dbReference>
<dbReference type="AlphaFoldDB" id="A0A840S7N8"/>
<organism evidence="7 8">
    <name type="scientific">Inhella inkyongensis</name>
    <dbReference type="NCBI Taxonomy" id="392593"/>
    <lineage>
        <taxon>Bacteria</taxon>
        <taxon>Pseudomonadati</taxon>
        <taxon>Pseudomonadota</taxon>
        <taxon>Betaproteobacteria</taxon>
        <taxon>Burkholderiales</taxon>
        <taxon>Sphaerotilaceae</taxon>
        <taxon>Inhella</taxon>
    </lineage>
</organism>
<feature type="transmembrane region" description="Helical" evidence="6">
    <location>
        <begin position="98"/>
        <end position="117"/>
    </location>
</feature>
<gene>
    <name evidence="7" type="ORF">HNQ51_002837</name>
</gene>
<dbReference type="GO" id="GO:0043190">
    <property type="term" value="C:ATP-binding cassette (ABC) transporter complex"/>
    <property type="evidence" value="ECO:0007669"/>
    <property type="project" value="InterPro"/>
</dbReference>
<evidence type="ECO:0000313" key="7">
    <source>
        <dbReference type="EMBL" id="MBB5205518.1"/>
    </source>
</evidence>
<evidence type="ECO:0000256" key="3">
    <source>
        <dbReference type="ARBA" id="ARBA00022692"/>
    </source>
</evidence>
<dbReference type="EMBL" id="JACHHO010000004">
    <property type="protein sequence ID" value="MBB5205518.1"/>
    <property type="molecule type" value="Genomic_DNA"/>
</dbReference>
<evidence type="ECO:0000256" key="4">
    <source>
        <dbReference type="ARBA" id="ARBA00022989"/>
    </source>
</evidence>
<evidence type="ECO:0000256" key="6">
    <source>
        <dbReference type="SAM" id="Phobius"/>
    </source>
</evidence>
<name>A0A840S7N8_9BURK</name>
<feature type="transmembrane region" description="Helical" evidence="6">
    <location>
        <begin position="309"/>
        <end position="330"/>
    </location>
</feature>
<dbReference type="GO" id="GO:0015920">
    <property type="term" value="P:lipopolysaccharide transport"/>
    <property type="evidence" value="ECO:0007669"/>
    <property type="project" value="TreeGrafter"/>
</dbReference>
<keyword evidence="4 6" id="KW-1133">Transmembrane helix</keyword>
<feature type="transmembrane region" description="Helical" evidence="6">
    <location>
        <begin position="283"/>
        <end position="302"/>
    </location>
</feature>
<keyword evidence="2" id="KW-1003">Cell membrane</keyword>
<dbReference type="Proteomes" id="UP000554837">
    <property type="component" value="Unassembled WGS sequence"/>
</dbReference>
<dbReference type="InterPro" id="IPR030923">
    <property type="entry name" value="LptG"/>
</dbReference>
<dbReference type="Pfam" id="PF03739">
    <property type="entry name" value="LptF_LptG"/>
    <property type="match status" value="1"/>
</dbReference>
<proteinExistence type="predicted"/>
<comment type="subcellular location">
    <subcellularLocation>
        <location evidence="1">Cell membrane</location>
        <topology evidence="1">Multi-pass membrane protein</topology>
    </subcellularLocation>
</comment>
<feature type="transmembrane region" description="Helical" evidence="6">
    <location>
        <begin position="60"/>
        <end position="77"/>
    </location>
</feature>
<keyword evidence="3 6" id="KW-0812">Transmembrane</keyword>
<dbReference type="PANTHER" id="PTHR33529:SF2">
    <property type="entry name" value="LIPOPOLYSACCHARIDE EXPORT SYSTEM PERMEASE PROTEIN LPTG"/>
    <property type="match status" value="1"/>
</dbReference>
<comment type="caution">
    <text evidence="7">The sequence shown here is derived from an EMBL/GenBank/DDBJ whole genome shotgun (WGS) entry which is preliminary data.</text>
</comment>
<protein>
    <submittedName>
        <fullName evidence="7">Lipopolysaccharide export system permease protein</fullName>
    </submittedName>
</protein>
<evidence type="ECO:0000313" key="8">
    <source>
        <dbReference type="Proteomes" id="UP000554837"/>
    </source>
</evidence>
<dbReference type="OrthoDB" id="9776227at2"/>
<evidence type="ECO:0000256" key="5">
    <source>
        <dbReference type="ARBA" id="ARBA00023136"/>
    </source>
</evidence>
<reference evidence="7 8" key="1">
    <citation type="submission" date="2020-08" db="EMBL/GenBank/DDBJ databases">
        <title>Genomic Encyclopedia of Type Strains, Phase IV (KMG-IV): sequencing the most valuable type-strain genomes for metagenomic binning, comparative biology and taxonomic classification.</title>
        <authorList>
            <person name="Goeker M."/>
        </authorList>
    </citation>
    <scope>NUCLEOTIDE SEQUENCE [LARGE SCALE GENOMIC DNA]</scope>
    <source>
        <strain evidence="7 8">DSM 23958</strain>
    </source>
</reference>
<feature type="transmembrane region" description="Helical" evidence="6">
    <location>
        <begin position="342"/>
        <end position="364"/>
    </location>
</feature>
<keyword evidence="5 6" id="KW-0472">Membrane</keyword>
<evidence type="ECO:0000256" key="2">
    <source>
        <dbReference type="ARBA" id="ARBA00022475"/>
    </source>
</evidence>
<sequence length="367" mass="40206">MRTVRRLLYRDIALTVSFVALAFLALFSFIAFTEELERLKRGQSAGHAAWLAALQLPGQLYELLPIAVLIGSIISLSRLAQSSEFTILRTAGLGPGRALGLLSLPALAFALLTFLSGDVLAPIAERAAESYRAELAGGLLQRAGGAWLKDREQSGTEQERSFTVHVQAAGLDGRVEGVRVFAFDAHGRLLERWESPRGEVDGQGLWILQNVTRALWPQGENIRLEQTTLPELRWQSHLSLAVVNAALLKASTMSTAELFRYTRHLSAQEQSAGRYEIQFYRKALYPFACLVMMALALPFAYLHGRAGGIGAKVFGGIMLGISFVLMNHLAGHLGLLQGWAPWAAAAAPALFYLALSLSSFAWLVRYR</sequence>
<dbReference type="InterPro" id="IPR005495">
    <property type="entry name" value="LptG/LptF_permease"/>
</dbReference>
<accession>A0A840S7N8</accession>
<feature type="transmembrane region" description="Helical" evidence="6">
    <location>
        <begin position="12"/>
        <end position="32"/>
    </location>
</feature>
<dbReference type="RefSeq" id="WP_138856553.1">
    <property type="nucleotide sequence ID" value="NZ_CP040709.1"/>
</dbReference>
<keyword evidence="8" id="KW-1185">Reference proteome</keyword>